<dbReference type="Proteomes" id="UP001153365">
    <property type="component" value="Unassembled WGS sequence"/>
</dbReference>
<proteinExistence type="predicted"/>
<accession>A0AAV0BDN3</accession>
<dbReference type="EMBL" id="CALTRL010005254">
    <property type="protein sequence ID" value="CAH7684204.1"/>
    <property type="molecule type" value="Genomic_DNA"/>
</dbReference>
<name>A0AAV0BDN3_PHAPC</name>
<organism evidence="2 3">
    <name type="scientific">Phakopsora pachyrhizi</name>
    <name type="common">Asian soybean rust disease fungus</name>
    <dbReference type="NCBI Taxonomy" id="170000"/>
    <lineage>
        <taxon>Eukaryota</taxon>
        <taxon>Fungi</taxon>
        <taxon>Dikarya</taxon>
        <taxon>Basidiomycota</taxon>
        <taxon>Pucciniomycotina</taxon>
        <taxon>Pucciniomycetes</taxon>
        <taxon>Pucciniales</taxon>
        <taxon>Phakopsoraceae</taxon>
        <taxon>Phakopsora</taxon>
    </lineage>
</organism>
<protein>
    <submittedName>
        <fullName evidence="2">Uncharacterized protein</fullName>
    </submittedName>
</protein>
<evidence type="ECO:0000313" key="3">
    <source>
        <dbReference type="Proteomes" id="UP001153365"/>
    </source>
</evidence>
<gene>
    <name evidence="2" type="ORF">PPACK8108_LOCUS18266</name>
</gene>
<evidence type="ECO:0000313" key="2">
    <source>
        <dbReference type="EMBL" id="CAH7684204.1"/>
    </source>
</evidence>
<keyword evidence="3" id="KW-1185">Reference proteome</keyword>
<dbReference type="AlphaFoldDB" id="A0AAV0BDN3"/>
<evidence type="ECO:0000256" key="1">
    <source>
        <dbReference type="SAM" id="MobiDB-lite"/>
    </source>
</evidence>
<sequence length="175" mass="18668">MAPQDGRAGLELSDPELEHKSTSNLFGPLPGCLEEPRPGRWVQHVGRALFGLEWAGALLAEPSASETPAGRIMMKEGEEEKGRGEVLTNALRLLSVAPIAGNVVAGSRPCIGALNVIVEAPLTVKSDHQGVLLEQLGDVSRKGDEVWIGDQSPMRSEEKEGQAAVVEFTLVLTLK</sequence>
<feature type="region of interest" description="Disordered" evidence="1">
    <location>
        <begin position="1"/>
        <end position="30"/>
    </location>
</feature>
<reference evidence="2" key="1">
    <citation type="submission" date="2022-06" db="EMBL/GenBank/DDBJ databases">
        <authorList>
            <consortium name="SYNGENTA / RWTH Aachen University"/>
        </authorList>
    </citation>
    <scope>NUCLEOTIDE SEQUENCE</scope>
</reference>
<comment type="caution">
    <text evidence="2">The sequence shown here is derived from an EMBL/GenBank/DDBJ whole genome shotgun (WGS) entry which is preliminary data.</text>
</comment>